<dbReference type="PROSITE" id="PS50293">
    <property type="entry name" value="TPR_REGION"/>
    <property type="match status" value="1"/>
</dbReference>
<feature type="repeat" description="TPR" evidence="3">
    <location>
        <begin position="458"/>
        <end position="491"/>
    </location>
</feature>
<keyword evidence="1" id="KW-0677">Repeat</keyword>
<evidence type="ECO:0000256" key="3">
    <source>
        <dbReference type="PROSITE-ProRule" id="PRU00339"/>
    </source>
</evidence>
<dbReference type="PANTHER" id="PTHR45641">
    <property type="entry name" value="TETRATRICOPEPTIDE REPEAT PROTEIN (AFU_ORTHOLOGUE AFUA_6G03870)"/>
    <property type="match status" value="1"/>
</dbReference>
<dbReference type="InterPro" id="IPR019734">
    <property type="entry name" value="TPR_rpt"/>
</dbReference>
<gene>
    <name evidence="4" type="ORF">OVA965_LOCUS3986</name>
    <name evidence="5" type="ORF">TMI583_LOCUS3984</name>
</gene>
<feature type="repeat" description="TPR" evidence="3">
    <location>
        <begin position="376"/>
        <end position="409"/>
    </location>
</feature>
<dbReference type="AlphaFoldDB" id="A0A8S2H2L3"/>
<evidence type="ECO:0000313" key="5">
    <source>
        <dbReference type="EMBL" id="CAF3570472.1"/>
    </source>
</evidence>
<keyword evidence="2 3" id="KW-0802">TPR repeat</keyword>
<feature type="repeat" description="TPR" evidence="3">
    <location>
        <begin position="500"/>
        <end position="533"/>
    </location>
</feature>
<name>A0A8S2H2L3_9BILA</name>
<dbReference type="PROSITE" id="PS50005">
    <property type="entry name" value="TPR"/>
    <property type="match status" value="3"/>
</dbReference>
<evidence type="ECO:0000256" key="2">
    <source>
        <dbReference type="ARBA" id="ARBA00022803"/>
    </source>
</evidence>
<evidence type="ECO:0000256" key="1">
    <source>
        <dbReference type="ARBA" id="ARBA00022737"/>
    </source>
</evidence>
<organism evidence="5 6">
    <name type="scientific">Didymodactylos carnosus</name>
    <dbReference type="NCBI Taxonomy" id="1234261"/>
    <lineage>
        <taxon>Eukaryota</taxon>
        <taxon>Metazoa</taxon>
        <taxon>Spiralia</taxon>
        <taxon>Gnathifera</taxon>
        <taxon>Rotifera</taxon>
        <taxon>Eurotatoria</taxon>
        <taxon>Bdelloidea</taxon>
        <taxon>Philodinida</taxon>
        <taxon>Philodinidae</taxon>
        <taxon>Didymodactylos</taxon>
    </lineage>
</organism>
<accession>A0A8S2H2L3</accession>
<dbReference type="EMBL" id="CAJNOK010001010">
    <property type="protein sequence ID" value="CAF0788076.1"/>
    <property type="molecule type" value="Genomic_DNA"/>
</dbReference>
<evidence type="ECO:0000313" key="4">
    <source>
        <dbReference type="EMBL" id="CAF0788076.1"/>
    </source>
</evidence>
<dbReference type="PANTHER" id="PTHR45641:SF19">
    <property type="entry name" value="NEPHROCYSTIN-3"/>
    <property type="match status" value="1"/>
</dbReference>
<dbReference type="Pfam" id="PF13374">
    <property type="entry name" value="TPR_10"/>
    <property type="match status" value="1"/>
</dbReference>
<comment type="caution">
    <text evidence="5">The sequence shown here is derived from an EMBL/GenBank/DDBJ whole genome shotgun (WGS) entry which is preliminary data.</text>
</comment>
<dbReference type="Proteomes" id="UP000677228">
    <property type="component" value="Unassembled WGS sequence"/>
</dbReference>
<dbReference type="InterPro" id="IPR011990">
    <property type="entry name" value="TPR-like_helical_dom_sf"/>
</dbReference>
<dbReference type="Gene3D" id="1.25.40.10">
    <property type="entry name" value="Tetratricopeptide repeat domain"/>
    <property type="match status" value="3"/>
</dbReference>
<dbReference type="Pfam" id="PF13424">
    <property type="entry name" value="TPR_12"/>
    <property type="match status" value="3"/>
</dbReference>
<protein>
    <recommendedName>
        <fullName evidence="7">Kinesin light chain</fullName>
    </recommendedName>
</protein>
<reference evidence="5" key="1">
    <citation type="submission" date="2021-02" db="EMBL/GenBank/DDBJ databases">
        <authorList>
            <person name="Nowell W R."/>
        </authorList>
    </citation>
    <scope>NUCLEOTIDE SEQUENCE</scope>
</reference>
<dbReference type="SMART" id="SM00028">
    <property type="entry name" value="TPR"/>
    <property type="match status" value="9"/>
</dbReference>
<dbReference type="Proteomes" id="UP000682733">
    <property type="component" value="Unassembled WGS sequence"/>
</dbReference>
<evidence type="ECO:0000313" key="6">
    <source>
        <dbReference type="Proteomes" id="UP000682733"/>
    </source>
</evidence>
<dbReference type="SUPFAM" id="SSF48452">
    <property type="entry name" value="TPR-like"/>
    <property type="match status" value="2"/>
</dbReference>
<sequence>MKISQNFDILFKFCFVIVDIYNQLFELHRQFLDQRKNEKIITVYYGQNMNADELQRQKENIGGLISINTFLLTRIDQTIALEELSYSNVLESVFYEIEIDTSITTKPYANVTVENKSGILLSIGSVFRIESVKMNQNGIWLVKLKWGNDVQMQLKHTLELIKNKIGDIPTLFLTVGMLWDKVGDYSKSDMYYRALIENLPKDNMDTGKLHNFIGDLFCSRGDYSLAISQHERAIAIYKTSLLAPTHHLFAYTYGNIGLIHSQSGNYYAALKYFNITLDTLLKTLPPNHLDLTQTYSNIAQVYRNICNYTLSLENNKRILEIQLAHFSPVHSSIATTLNNIGSLFLHKSDGITALKYHRKALMVQLKSLSHDHLSVANTYNNMGLVYHFRKEYTKALDNFNKALDIQQKLTEPSNMGMTLINIAMVQCEKRQFTLALENLEKTLGIYKKVYSLNHPTIALVYDCFGSVYQIKGEFKMALKMFENVLKIQSQCFPNNHPDIGGTYNNLGGVHDDMGDYERALKYYYKALVLAHEILPQNHPDIELYQHNITEVKRKLA</sequence>
<proteinExistence type="predicted"/>
<dbReference type="EMBL" id="CAJOBA010001010">
    <property type="protein sequence ID" value="CAF3570472.1"/>
    <property type="molecule type" value="Genomic_DNA"/>
</dbReference>
<dbReference type="SUPFAM" id="SSF56399">
    <property type="entry name" value="ADP-ribosylation"/>
    <property type="match status" value="1"/>
</dbReference>
<evidence type="ECO:0008006" key="7">
    <source>
        <dbReference type="Google" id="ProtNLM"/>
    </source>
</evidence>